<feature type="domain" description="Bacterial bifunctional deaminase-reductase C-terminal" evidence="1">
    <location>
        <begin position="2"/>
        <end position="164"/>
    </location>
</feature>
<evidence type="ECO:0000259" key="1">
    <source>
        <dbReference type="Pfam" id="PF01872"/>
    </source>
</evidence>
<dbReference type="PANTHER" id="PTHR38011">
    <property type="entry name" value="DIHYDROFOLATE REDUCTASE FAMILY PROTEIN (AFU_ORTHOLOGUE AFUA_8G06820)"/>
    <property type="match status" value="1"/>
</dbReference>
<dbReference type="RefSeq" id="WP_073289304.1">
    <property type="nucleotide sequence ID" value="NZ_FRCP01000015.1"/>
</dbReference>
<name>A0A1M7L618_9FIRM</name>
<sequence>MRKVILYIAMSLDGFIATESGDIEWLSGQDATSEEMGSYENFIQTIDTVVMGYTTYLQITTELAPGNWPYKGMKSYVLTHKNVKSDEGIVFTDENIKHLIENIKTESGENIWVCGGANVVNQFMKEDLIDRYHITVIPTILGKGIRLFHDKNERVKLKLISSESNNGMIDLIYEKK</sequence>
<dbReference type="Proteomes" id="UP000184038">
    <property type="component" value="Unassembled WGS sequence"/>
</dbReference>
<dbReference type="AlphaFoldDB" id="A0A1M7L618"/>
<dbReference type="Pfam" id="PF01872">
    <property type="entry name" value="RibD_C"/>
    <property type="match status" value="1"/>
</dbReference>
<dbReference type="Gene3D" id="3.40.430.10">
    <property type="entry name" value="Dihydrofolate Reductase, subunit A"/>
    <property type="match status" value="1"/>
</dbReference>
<dbReference type="InterPro" id="IPR024072">
    <property type="entry name" value="DHFR-like_dom_sf"/>
</dbReference>
<reference evidence="2 3" key="1">
    <citation type="submission" date="2016-11" db="EMBL/GenBank/DDBJ databases">
        <authorList>
            <person name="Jaros S."/>
            <person name="Januszkiewicz K."/>
            <person name="Wedrychowicz H."/>
        </authorList>
    </citation>
    <scope>NUCLEOTIDE SEQUENCE [LARGE SCALE GENOMIC DNA]</scope>
    <source>
        <strain evidence="2 3">DSM 15930</strain>
    </source>
</reference>
<evidence type="ECO:0000313" key="3">
    <source>
        <dbReference type="Proteomes" id="UP000184038"/>
    </source>
</evidence>
<dbReference type="InterPro" id="IPR002734">
    <property type="entry name" value="RibDG_C"/>
</dbReference>
<evidence type="ECO:0000313" key="2">
    <source>
        <dbReference type="EMBL" id="SHM73394.1"/>
    </source>
</evidence>
<proteinExistence type="predicted"/>
<dbReference type="InterPro" id="IPR050765">
    <property type="entry name" value="Riboflavin_Biosynth_HTPR"/>
</dbReference>
<dbReference type="OrthoDB" id="195113at2"/>
<accession>A0A1M7L618</accession>
<dbReference type="GO" id="GO:0009231">
    <property type="term" value="P:riboflavin biosynthetic process"/>
    <property type="evidence" value="ECO:0007669"/>
    <property type="project" value="InterPro"/>
</dbReference>
<dbReference type="PANTHER" id="PTHR38011:SF11">
    <property type="entry name" value="2,5-DIAMINO-6-RIBOSYLAMINO-4(3H)-PYRIMIDINONE 5'-PHOSPHATE REDUCTASE"/>
    <property type="match status" value="1"/>
</dbReference>
<dbReference type="GO" id="GO:0008703">
    <property type="term" value="F:5-amino-6-(5-phosphoribosylamino)uracil reductase activity"/>
    <property type="evidence" value="ECO:0007669"/>
    <property type="project" value="InterPro"/>
</dbReference>
<gene>
    <name evidence="2" type="ORF">SAMN02746066_03097</name>
</gene>
<keyword evidence="3" id="KW-1185">Reference proteome</keyword>
<dbReference type="STRING" id="1120996.SAMN02746066_03097"/>
<protein>
    <submittedName>
        <fullName evidence="2">Dihydrofolate reductase</fullName>
    </submittedName>
</protein>
<dbReference type="EMBL" id="FRCP01000015">
    <property type="protein sequence ID" value="SHM73394.1"/>
    <property type="molecule type" value="Genomic_DNA"/>
</dbReference>
<organism evidence="2 3">
    <name type="scientific">Anaerosporobacter mobilis DSM 15930</name>
    <dbReference type="NCBI Taxonomy" id="1120996"/>
    <lineage>
        <taxon>Bacteria</taxon>
        <taxon>Bacillati</taxon>
        <taxon>Bacillota</taxon>
        <taxon>Clostridia</taxon>
        <taxon>Lachnospirales</taxon>
        <taxon>Lachnospiraceae</taxon>
        <taxon>Anaerosporobacter</taxon>
    </lineage>
</organism>
<dbReference type="SUPFAM" id="SSF53597">
    <property type="entry name" value="Dihydrofolate reductase-like"/>
    <property type="match status" value="1"/>
</dbReference>